<dbReference type="Proteomes" id="UP000037953">
    <property type="component" value="Unassembled WGS sequence"/>
</dbReference>
<evidence type="ECO:0000313" key="3">
    <source>
        <dbReference type="EMBL" id="KPE51174.1"/>
    </source>
</evidence>
<dbReference type="PATRIC" id="fig|253.9.peg.4013"/>
<comment type="caution">
    <text evidence="3">The sequence shown here is derived from an EMBL/GenBank/DDBJ whole genome shotgun (WGS) entry which is preliminary data.</text>
</comment>
<dbReference type="InterPro" id="IPR026444">
    <property type="entry name" value="Secre_tail"/>
</dbReference>
<dbReference type="AlphaFoldDB" id="A0A0N0IWA4"/>
<dbReference type="EMBL" id="LJOD01000006">
    <property type="protein sequence ID" value="KPE51174.1"/>
    <property type="molecule type" value="Genomic_DNA"/>
</dbReference>
<feature type="domain" description="Secretion system C-terminal sorting" evidence="2">
    <location>
        <begin position="263"/>
        <end position="329"/>
    </location>
</feature>
<evidence type="ECO:0000313" key="4">
    <source>
        <dbReference type="Proteomes" id="UP000037953"/>
    </source>
</evidence>
<accession>A0A0N0IWA4</accession>
<dbReference type="Pfam" id="PF18962">
    <property type="entry name" value="Por_Secre_tail"/>
    <property type="match status" value="1"/>
</dbReference>
<protein>
    <recommendedName>
        <fullName evidence="2">Secretion system C-terminal sorting domain-containing protein</fullName>
    </recommendedName>
</protein>
<organism evidence="3 4">
    <name type="scientific">Chryseobacterium indologenes</name>
    <name type="common">Flavobacterium indologenes</name>
    <dbReference type="NCBI Taxonomy" id="253"/>
    <lineage>
        <taxon>Bacteria</taxon>
        <taxon>Pseudomonadati</taxon>
        <taxon>Bacteroidota</taxon>
        <taxon>Flavobacteriia</taxon>
        <taxon>Flavobacteriales</taxon>
        <taxon>Weeksellaceae</taxon>
        <taxon>Chryseobacterium group</taxon>
        <taxon>Chryseobacterium</taxon>
    </lineage>
</organism>
<evidence type="ECO:0000256" key="1">
    <source>
        <dbReference type="ARBA" id="ARBA00022729"/>
    </source>
</evidence>
<gene>
    <name evidence="3" type="ORF">AOB46_10930</name>
</gene>
<dbReference type="NCBIfam" id="TIGR04183">
    <property type="entry name" value="Por_Secre_tail"/>
    <property type="match status" value="1"/>
</dbReference>
<dbReference type="RefSeq" id="WP_062699208.1">
    <property type="nucleotide sequence ID" value="NZ_LJOD01000006.1"/>
</dbReference>
<dbReference type="OrthoDB" id="866189at2"/>
<keyword evidence="1" id="KW-0732">Signal</keyword>
<evidence type="ECO:0000259" key="2">
    <source>
        <dbReference type="Pfam" id="PF18962"/>
    </source>
</evidence>
<reference evidence="3 4" key="1">
    <citation type="journal article" date="2015" name="Genom Data">
        <title>Draft genome sequence of a multidrug-resistant Chryseobacterium indologenes isolate from Malaysia.</title>
        <authorList>
            <person name="Yu C.Y."/>
            <person name="Ang G.Y."/>
            <person name="Cheng H.J."/>
            <person name="Cheong Y.M."/>
            <person name="Yin W.F."/>
            <person name="Chan K.G."/>
        </authorList>
    </citation>
    <scope>NUCLEOTIDE SEQUENCE [LARGE SCALE GENOMIC DNA]</scope>
    <source>
        <strain evidence="3 4">CI_885</strain>
    </source>
</reference>
<proteinExistence type="predicted"/>
<reference evidence="4" key="2">
    <citation type="submission" date="2015-09" db="EMBL/GenBank/DDBJ databases">
        <title>Draft genome sequence of a multidrug-resistant Chryseobacterium indologenes isolate from Malaysia.</title>
        <authorList>
            <person name="Yu C.Y."/>
            <person name="Ang G.Y."/>
            <person name="Chan K.-G."/>
        </authorList>
    </citation>
    <scope>NUCLEOTIDE SEQUENCE [LARGE SCALE GENOMIC DNA]</scope>
    <source>
        <strain evidence="4">CI_885</strain>
    </source>
</reference>
<sequence length="331" mass="35710">MKKLNFILFAVIGVMGYAQPSITRAGVDRINVPATFRSGDFTAASINAGPAGANITWDFSAYSAVNVITYTTNVCPGQANCFRFSGANRITKPAQAEVYDFTAMTDTEATMLGTYSGPSVGEGTSTYTDPLIEYKFPITYQQQFDDNYQFNGVSATSSMSESGQVSFVADGYGTVITPVGTFSNVMRVKRMRSATQTIPGLPPATYIVESYQWISQNEGVVLSFTINTATFNGNTNTTKLLSYLVPGSLSTLETKNIPSDITVYPNPSADLVTLKSKEDIKKITVHSLDGKVILSAENRKDIDISGLPEGTYILQGILKNGTSVSKKVIKK</sequence>
<name>A0A0N0IWA4_CHRID</name>